<dbReference type="InterPro" id="IPR029044">
    <property type="entry name" value="Nucleotide-diphossugar_trans"/>
</dbReference>
<accession>A0A7G8TE25</accession>
<proteinExistence type="predicted"/>
<dbReference type="PANTHER" id="PTHR48090">
    <property type="entry name" value="UNDECAPRENYL-PHOSPHATE 4-DEOXY-4-FORMAMIDO-L-ARABINOSE TRANSFERASE-RELATED"/>
    <property type="match status" value="1"/>
</dbReference>
<organism evidence="3 4">
    <name type="scientific">Caproicibacter fermentans</name>
    <dbReference type="NCBI Taxonomy" id="2576756"/>
    <lineage>
        <taxon>Bacteria</taxon>
        <taxon>Bacillati</taxon>
        <taxon>Bacillota</taxon>
        <taxon>Clostridia</taxon>
        <taxon>Eubacteriales</taxon>
        <taxon>Acutalibacteraceae</taxon>
        <taxon>Caproicibacter</taxon>
    </lineage>
</organism>
<keyword evidence="1" id="KW-0812">Transmembrane</keyword>
<feature type="transmembrane region" description="Helical" evidence="1">
    <location>
        <begin position="230"/>
        <end position="251"/>
    </location>
</feature>
<dbReference type="KEGG" id="cfem:HCR03_06420"/>
<dbReference type="AlphaFoldDB" id="A0A7G8TE25"/>
<name>A0A7G8TE25_9FIRM</name>
<sequence length="318" mass="36218">MDRIAVLIPCYNEVRTVAKVISDFRRTLPQAVVYVYDNNSTDGTDLAAREAGAVVRYEYRQGKGQVIRSMFRDIDAECYIIADGDDTYPAECARQMANIILNEKADMVIGDRLSATYFQENSRPFHSVGNTLVKRSINFLFHTDISDILTGYRAFSYEFVKTFPVLSKGFEIETEMTIHALDKNLGIENVVVPYRDRPAGSESKLNTYSDGIKVLRTVVRLYKNCRPFQFFGFLGGLMFLLGAVLIAPVFIEYLRTSLVPRIPTLIVSGFLTLGALLSIFCGVILDVLAQQNRQDFELRLNEFHEIRRMKHHKTNHEN</sequence>
<dbReference type="CDD" id="cd04179">
    <property type="entry name" value="DPM_DPG-synthase_like"/>
    <property type="match status" value="1"/>
</dbReference>
<dbReference type="InterPro" id="IPR050256">
    <property type="entry name" value="Glycosyltransferase_2"/>
</dbReference>
<dbReference type="Pfam" id="PF00535">
    <property type="entry name" value="Glycos_transf_2"/>
    <property type="match status" value="1"/>
</dbReference>
<evidence type="ECO:0000259" key="2">
    <source>
        <dbReference type="Pfam" id="PF00535"/>
    </source>
</evidence>
<dbReference type="GO" id="GO:0016740">
    <property type="term" value="F:transferase activity"/>
    <property type="evidence" value="ECO:0007669"/>
    <property type="project" value="UniProtKB-KW"/>
</dbReference>
<keyword evidence="1" id="KW-1133">Transmembrane helix</keyword>
<evidence type="ECO:0000313" key="4">
    <source>
        <dbReference type="Proteomes" id="UP000515909"/>
    </source>
</evidence>
<protein>
    <submittedName>
        <fullName evidence="3">Glycosyltransferase</fullName>
    </submittedName>
</protein>
<feature type="transmembrane region" description="Helical" evidence="1">
    <location>
        <begin position="263"/>
        <end position="289"/>
    </location>
</feature>
<dbReference type="Proteomes" id="UP000515909">
    <property type="component" value="Chromosome"/>
</dbReference>
<evidence type="ECO:0000256" key="1">
    <source>
        <dbReference type="SAM" id="Phobius"/>
    </source>
</evidence>
<keyword evidence="3" id="KW-0808">Transferase</keyword>
<gene>
    <name evidence="3" type="ORF">HCR03_06420</name>
</gene>
<dbReference type="Gene3D" id="3.90.550.10">
    <property type="entry name" value="Spore Coat Polysaccharide Biosynthesis Protein SpsA, Chain A"/>
    <property type="match status" value="1"/>
</dbReference>
<dbReference type="RefSeq" id="WP_066649997.1">
    <property type="nucleotide sequence ID" value="NZ_CP060286.1"/>
</dbReference>
<dbReference type="EMBL" id="CP060286">
    <property type="protein sequence ID" value="QNK41866.1"/>
    <property type="molecule type" value="Genomic_DNA"/>
</dbReference>
<dbReference type="SUPFAM" id="SSF53448">
    <property type="entry name" value="Nucleotide-diphospho-sugar transferases"/>
    <property type="match status" value="1"/>
</dbReference>
<dbReference type="InterPro" id="IPR001173">
    <property type="entry name" value="Glyco_trans_2-like"/>
</dbReference>
<feature type="domain" description="Glycosyltransferase 2-like" evidence="2">
    <location>
        <begin position="6"/>
        <end position="156"/>
    </location>
</feature>
<evidence type="ECO:0000313" key="3">
    <source>
        <dbReference type="EMBL" id="QNK41866.1"/>
    </source>
</evidence>
<keyword evidence="1" id="KW-0472">Membrane</keyword>
<dbReference type="PANTHER" id="PTHR48090:SF7">
    <property type="entry name" value="RFBJ PROTEIN"/>
    <property type="match status" value="1"/>
</dbReference>
<reference evidence="3 4" key="1">
    <citation type="submission" date="2020-08" db="EMBL/GenBank/DDBJ databases">
        <title>The isolate Caproiciproducens sp. 7D4C2 produces n-caproate at mildly acidic conditions from hexoses: genome and rBOX comparison with related strains and chain-elongating bacteria.</title>
        <authorList>
            <person name="Esquivel-Elizondo S."/>
            <person name="Bagci C."/>
            <person name="Temovska M."/>
            <person name="Jeon B.S."/>
            <person name="Bessarab I."/>
            <person name="Williams R.B.H."/>
            <person name="Huson D.H."/>
            <person name="Angenent L.T."/>
        </authorList>
    </citation>
    <scope>NUCLEOTIDE SEQUENCE [LARGE SCALE GENOMIC DNA]</scope>
    <source>
        <strain evidence="3 4">7D4C2</strain>
    </source>
</reference>